<dbReference type="EMBL" id="JANPWB010000011">
    <property type="protein sequence ID" value="KAJ1123983.1"/>
    <property type="molecule type" value="Genomic_DNA"/>
</dbReference>
<proteinExistence type="predicted"/>
<evidence type="ECO:0000256" key="1">
    <source>
        <dbReference type="SAM" id="MobiDB-lite"/>
    </source>
</evidence>
<protein>
    <submittedName>
        <fullName evidence="2">Uncharacterized protein</fullName>
    </submittedName>
</protein>
<feature type="compositionally biased region" description="Polar residues" evidence="1">
    <location>
        <begin position="206"/>
        <end position="216"/>
    </location>
</feature>
<comment type="caution">
    <text evidence="2">The sequence shown here is derived from an EMBL/GenBank/DDBJ whole genome shotgun (WGS) entry which is preliminary data.</text>
</comment>
<gene>
    <name evidence="2" type="ORF">NDU88_002447</name>
</gene>
<accession>A0AAV7P6P2</accession>
<name>A0AAV7P6P2_PLEWA</name>
<sequence length="216" mass="23987">MPVCCWLCLVERWDLRELPITGYIPHRSTRRKKSPPRLPFLRQPFYAWDCFLSDRCHLSTFSCLGLINRSIQIGGGCAAGNPLSVPHEEQHPGPLDSLRLADCPEPLPQVPYSTTGRLQEGLKEYTKLLVHLVQKEEGGVSEIKDGGECRAFLGLAAAGFTDIVTPFRPSLLRLSAFFPLTDRALPRLYPVASGSDRCSWSREQPEQAASSAQHSG</sequence>
<organism evidence="2 3">
    <name type="scientific">Pleurodeles waltl</name>
    <name type="common">Iberian ribbed newt</name>
    <dbReference type="NCBI Taxonomy" id="8319"/>
    <lineage>
        <taxon>Eukaryota</taxon>
        <taxon>Metazoa</taxon>
        <taxon>Chordata</taxon>
        <taxon>Craniata</taxon>
        <taxon>Vertebrata</taxon>
        <taxon>Euteleostomi</taxon>
        <taxon>Amphibia</taxon>
        <taxon>Batrachia</taxon>
        <taxon>Caudata</taxon>
        <taxon>Salamandroidea</taxon>
        <taxon>Salamandridae</taxon>
        <taxon>Pleurodelinae</taxon>
        <taxon>Pleurodeles</taxon>
    </lineage>
</organism>
<dbReference type="AlphaFoldDB" id="A0AAV7P6P2"/>
<keyword evidence="3" id="KW-1185">Reference proteome</keyword>
<evidence type="ECO:0000313" key="3">
    <source>
        <dbReference type="Proteomes" id="UP001066276"/>
    </source>
</evidence>
<evidence type="ECO:0000313" key="2">
    <source>
        <dbReference type="EMBL" id="KAJ1123983.1"/>
    </source>
</evidence>
<feature type="region of interest" description="Disordered" evidence="1">
    <location>
        <begin position="194"/>
        <end position="216"/>
    </location>
</feature>
<dbReference type="Proteomes" id="UP001066276">
    <property type="component" value="Chromosome 7"/>
</dbReference>
<reference evidence="2" key="1">
    <citation type="journal article" date="2022" name="bioRxiv">
        <title>Sequencing and chromosome-scale assembly of the giantPleurodeles waltlgenome.</title>
        <authorList>
            <person name="Brown T."/>
            <person name="Elewa A."/>
            <person name="Iarovenko S."/>
            <person name="Subramanian E."/>
            <person name="Araus A.J."/>
            <person name="Petzold A."/>
            <person name="Susuki M."/>
            <person name="Suzuki K.-i.T."/>
            <person name="Hayashi T."/>
            <person name="Toyoda A."/>
            <person name="Oliveira C."/>
            <person name="Osipova E."/>
            <person name="Leigh N.D."/>
            <person name="Simon A."/>
            <person name="Yun M.H."/>
        </authorList>
    </citation>
    <scope>NUCLEOTIDE SEQUENCE</scope>
    <source>
        <strain evidence="2">20211129_DDA</strain>
        <tissue evidence="2">Liver</tissue>
    </source>
</reference>